<dbReference type="PANTHER" id="PTHR43301">
    <property type="entry name" value="ARABINAN ENDO-1,5-ALPHA-L-ARABINOSIDASE"/>
    <property type="match status" value="1"/>
</dbReference>
<evidence type="ECO:0000256" key="4">
    <source>
        <dbReference type="ARBA" id="ARBA00023295"/>
    </source>
</evidence>
<comment type="similarity">
    <text evidence="2 5">Belongs to the glycosyl hydrolase 43 family.</text>
</comment>
<keyword evidence="8" id="KW-1185">Reference proteome</keyword>
<comment type="caution">
    <text evidence="7">The sequence shown here is derived from an EMBL/GenBank/DDBJ whole genome shotgun (WGS) entry which is preliminary data.</text>
</comment>
<dbReference type="InterPro" id="IPR006710">
    <property type="entry name" value="Glyco_hydro_43"/>
</dbReference>
<dbReference type="Gene3D" id="2.115.10.20">
    <property type="entry name" value="Glycosyl hydrolase domain, family 43"/>
    <property type="match status" value="1"/>
</dbReference>
<dbReference type="Pfam" id="PF04616">
    <property type="entry name" value="Glyco_hydro_43"/>
    <property type="match status" value="1"/>
</dbReference>
<name>A0ABV2TBN5_9BACT</name>
<evidence type="ECO:0000256" key="3">
    <source>
        <dbReference type="ARBA" id="ARBA00022801"/>
    </source>
</evidence>
<keyword evidence="6" id="KW-0732">Signal</keyword>
<feature type="chain" id="PRO_5045217480" evidence="6">
    <location>
        <begin position="33"/>
        <end position="321"/>
    </location>
</feature>
<dbReference type="CDD" id="cd08981">
    <property type="entry name" value="GH43_Bt1873-like"/>
    <property type="match status" value="1"/>
</dbReference>
<evidence type="ECO:0000256" key="6">
    <source>
        <dbReference type="SAM" id="SignalP"/>
    </source>
</evidence>
<evidence type="ECO:0000256" key="1">
    <source>
        <dbReference type="ARBA" id="ARBA00004834"/>
    </source>
</evidence>
<dbReference type="PANTHER" id="PTHR43301:SF3">
    <property type="entry name" value="ARABINAN ENDO-1,5-ALPHA-L-ARABINOSIDASE A-RELATED"/>
    <property type="match status" value="1"/>
</dbReference>
<evidence type="ECO:0000256" key="5">
    <source>
        <dbReference type="RuleBase" id="RU361187"/>
    </source>
</evidence>
<dbReference type="Proteomes" id="UP001549749">
    <property type="component" value="Unassembled WGS sequence"/>
</dbReference>
<evidence type="ECO:0000256" key="2">
    <source>
        <dbReference type="ARBA" id="ARBA00009865"/>
    </source>
</evidence>
<reference evidence="7 8" key="1">
    <citation type="submission" date="2024-06" db="EMBL/GenBank/DDBJ databases">
        <title>Chitinophaga defluvii sp. nov., isolated from municipal sewage.</title>
        <authorList>
            <person name="Zhang L."/>
        </authorList>
    </citation>
    <scope>NUCLEOTIDE SEQUENCE [LARGE SCALE GENOMIC DNA]</scope>
    <source>
        <strain evidence="7 8">H8</strain>
    </source>
</reference>
<evidence type="ECO:0000313" key="8">
    <source>
        <dbReference type="Proteomes" id="UP001549749"/>
    </source>
</evidence>
<dbReference type="InterPro" id="IPR050727">
    <property type="entry name" value="GH43_arabinanases"/>
</dbReference>
<keyword evidence="3 5" id="KW-0378">Hydrolase</keyword>
<evidence type="ECO:0000313" key="7">
    <source>
        <dbReference type="EMBL" id="MET7000045.1"/>
    </source>
</evidence>
<dbReference type="RefSeq" id="WP_354662606.1">
    <property type="nucleotide sequence ID" value="NZ_JBEXAC010000002.1"/>
</dbReference>
<accession>A0ABV2TBN5</accession>
<proteinExistence type="inferred from homology"/>
<sequence>MMYGRLLNTFYQRSIAGAVLLCITGYAAMAQANTAYNLPVDNIRIRDPFIVVDRRNKCYYTHANQNPHFKVYKSKDLKNWQDGGSCFTAANDFWGKSDFWAPDVYAYKGKYYMLATFSAPGKKRGTSILVGDSPAGPFLPLVNGPVTPADMMCLDGTLYIDKHKKPWIIYAHEWLEAKDGRVLAQRLSADLKTTIGAPVELFTAAQAPWVKAISGQGVTGYVTDAPFPYRTKNGQLLMLWSSFDKNGQYAIGVVRSESGDITGPWIHDAATLNDDNGGHAMLFYDLAGKLRISYHAPNNTPQERLKIYEVKDEQGQLTILK</sequence>
<dbReference type="SUPFAM" id="SSF75005">
    <property type="entry name" value="Arabinanase/levansucrase/invertase"/>
    <property type="match status" value="1"/>
</dbReference>
<dbReference type="GO" id="GO:0016787">
    <property type="term" value="F:hydrolase activity"/>
    <property type="evidence" value="ECO:0007669"/>
    <property type="project" value="UniProtKB-KW"/>
</dbReference>
<dbReference type="EMBL" id="JBEXAC010000002">
    <property type="protein sequence ID" value="MET7000045.1"/>
    <property type="molecule type" value="Genomic_DNA"/>
</dbReference>
<keyword evidence="4 5" id="KW-0326">Glycosidase</keyword>
<dbReference type="InterPro" id="IPR023296">
    <property type="entry name" value="Glyco_hydro_beta-prop_sf"/>
</dbReference>
<feature type="signal peptide" evidence="6">
    <location>
        <begin position="1"/>
        <end position="32"/>
    </location>
</feature>
<comment type="pathway">
    <text evidence="1">Glycan metabolism; L-arabinan degradation.</text>
</comment>
<organism evidence="7 8">
    <name type="scientific">Chitinophaga defluvii</name>
    <dbReference type="NCBI Taxonomy" id="3163343"/>
    <lineage>
        <taxon>Bacteria</taxon>
        <taxon>Pseudomonadati</taxon>
        <taxon>Bacteroidota</taxon>
        <taxon>Chitinophagia</taxon>
        <taxon>Chitinophagales</taxon>
        <taxon>Chitinophagaceae</taxon>
        <taxon>Chitinophaga</taxon>
    </lineage>
</organism>
<protein>
    <submittedName>
        <fullName evidence="7">Glycoside hydrolase family 43 protein</fullName>
    </submittedName>
</protein>
<gene>
    <name evidence="7" type="ORF">ABR189_21830</name>
</gene>